<feature type="transmembrane region" description="Helical" evidence="12">
    <location>
        <begin position="201"/>
        <end position="221"/>
    </location>
</feature>
<keyword evidence="6 12" id="KW-0812">Transmembrane</keyword>
<dbReference type="GO" id="GO:0005886">
    <property type="term" value="C:plasma membrane"/>
    <property type="evidence" value="ECO:0007669"/>
    <property type="project" value="UniProtKB-SubCell"/>
</dbReference>
<keyword evidence="10 12" id="KW-0472">Membrane</keyword>
<dbReference type="GO" id="GO:0015386">
    <property type="term" value="F:potassium:proton antiporter activity"/>
    <property type="evidence" value="ECO:0007669"/>
    <property type="project" value="TreeGrafter"/>
</dbReference>
<sequence>MDLINLLTLLTVLMASFAFVNIRYLKLPETIGLMIVSIFVSFVVIVIGHFEQGVYDYVKNIVDDIDFSKVLFDFMLSFLLFAGSSHTDFSTLKENRFQILMLATVGVVISTIFIGSLAYLVFSQMMGLGIDYMYCLIFGALISPTDPIAVLGILARANVPKKIEITIVGESLFNDGVGVVIFVLLLNIIHVGIEKIEASDVAWLVIREVIGGLALGFLLGWITYELLRRIDHYQTEVMITLAVVMGGYLLARKLHVSGPLAMVVAGLFTGSIVKKEAMSQTTRDYVHKFWEMIDVLLNAVLFLIMGFEIIIIQFDWHYLYASVMVIPIMLLGRYLAITLPKPFFRRRLNTDIRTDFVLTWGGLRGGISIAMALSLAGIPNYQFIVFVTYALVMFSIIGQGLTIERFVRKYFAEKKQISIEQQEL</sequence>
<feature type="transmembrane region" description="Helical" evidence="12">
    <location>
        <begin position="99"/>
        <end position="122"/>
    </location>
</feature>
<evidence type="ECO:0000256" key="1">
    <source>
        <dbReference type="ARBA" id="ARBA00004651"/>
    </source>
</evidence>
<keyword evidence="8" id="KW-0915">Sodium</keyword>
<organism evidence="14 15">
    <name type="scientific">Raineya orbicola</name>
    <dbReference type="NCBI Taxonomy" id="2016530"/>
    <lineage>
        <taxon>Bacteria</taxon>
        <taxon>Pseudomonadati</taxon>
        <taxon>Bacteroidota</taxon>
        <taxon>Cytophagia</taxon>
        <taxon>Cytophagales</taxon>
        <taxon>Raineyaceae</taxon>
        <taxon>Raineya</taxon>
    </lineage>
</organism>
<evidence type="ECO:0000256" key="9">
    <source>
        <dbReference type="ARBA" id="ARBA00023065"/>
    </source>
</evidence>
<feature type="transmembrane region" description="Helical" evidence="12">
    <location>
        <begin position="256"/>
        <end position="273"/>
    </location>
</feature>
<comment type="subcellular location">
    <subcellularLocation>
        <location evidence="1">Cell membrane</location>
        <topology evidence="1">Multi-pass membrane protein</topology>
    </subcellularLocation>
</comment>
<feature type="transmembrane region" description="Helical" evidence="12">
    <location>
        <begin position="293"/>
        <end position="312"/>
    </location>
</feature>
<dbReference type="Proteomes" id="UP000233387">
    <property type="component" value="Unassembled WGS sequence"/>
</dbReference>
<gene>
    <name evidence="14" type="ORF">Rain11_1432</name>
</gene>
<evidence type="ECO:0000256" key="4">
    <source>
        <dbReference type="ARBA" id="ARBA00022449"/>
    </source>
</evidence>
<feature type="domain" description="Cation/H+ exchanger transmembrane" evidence="13">
    <location>
        <begin position="13"/>
        <end position="409"/>
    </location>
</feature>
<name>A0A2N3IG28_9BACT</name>
<keyword evidence="11" id="KW-0739">Sodium transport</keyword>
<dbReference type="PANTHER" id="PTHR10110">
    <property type="entry name" value="SODIUM/HYDROGEN EXCHANGER"/>
    <property type="match status" value="1"/>
</dbReference>
<dbReference type="PANTHER" id="PTHR10110:SF195">
    <property type="entry name" value="NA(+)_H(+) ANTIPORTER NHAS2"/>
    <property type="match status" value="1"/>
</dbReference>
<keyword evidence="3" id="KW-0813">Transport</keyword>
<feature type="transmembrane region" description="Helical" evidence="12">
    <location>
        <begin position="134"/>
        <end position="155"/>
    </location>
</feature>
<dbReference type="Gene3D" id="6.10.140.1330">
    <property type="match status" value="1"/>
</dbReference>
<protein>
    <submittedName>
        <fullName evidence="14">NhaP-type Na+/H+ and K+/H+ antiporter</fullName>
    </submittedName>
</protein>
<evidence type="ECO:0000256" key="5">
    <source>
        <dbReference type="ARBA" id="ARBA00022475"/>
    </source>
</evidence>
<accession>A0A2N3IG28</accession>
<evidence type="ECO:0000256" key="12">
    <source>
        <dbReference type="SAM" id="Phobius"/>
    </source>
</evidence>
<evidence type="ECO:0000259" key="13">
    <source>
        <dbReference type="Pfam" id="PF00999"/>
    </source>
</evidence>
<feature type="transmembrane region" description="Helical" evidence="12">
    <location>
        <begin position="233"/>
        <end position="250"/>
    </location>
</feature>
<feature type="transmembrane region" description="Helical" evidence="12">
    <location>
        <begin position="31"/>
        <end position="50"/>
    </location>
</feature>
<dbReference type="RefSeq" id="WP_101358703.1">
    <property type="nucleotide sequence ID" value="NZ_NKXO01000020.1"/>
</dbReference>
<dbReference type="OrthoDB" id="9774146at2"/>
<reference evidence="14 15" key="1">
    <citation type="submission" date="2017-06" db="EMBL/GenBank/DDBJ databases">
        <title>Raineya orbicola gen. nov., sp. nov. a slightly thermophilic bacterium of the phylum Bacteroidetes and the description of Raineyaceae fam. nov.</title>
        <authorList>
            <person name="Albuquerque L."/>
            <person name="Polonia A.R.M."/>
            <person name="Barroso C."/>
            <person name="Froufe H.J.C."/>
            <person name="Lage O."/>
            <person name="Lobo-Da-Cunha A."/>
            <person name="Egas C."/>
            <person name="Da Costa M.S."/>
        </authorList>
    </citation>
    <scope>NUCLEOTIDE SEQUENCE [LARGE SCALE GENOMIC DNA]</scope>
    <source>
        <strain evidence="14 15">SPSPC-11</strain>
    </source>
</reference>
<dbReference type="GO" id="GO:0098719">
    <property type="term" value="P:sodium ion import across plasma membrane"/>
    <property type="evidence" value="ECO:0007669"/>
    <property type="project" value="TreeGrafter"/>
</dbReference>
<keyword evidence="5" id="KW-1003">Cell membrane</keyword>
<feature type="transmembrane region" description="Helical" evidence="12">
    <location>
        <begin position="357"/>
        <end position="378"/>
    </location>
</feature>
<evidence type="ECO:0000313" key="15">
    <source>
        <dbReference type="Proteomes" id="UP000233387"/>
    </source>
</evidence>
<keyword evidence="15" id="KW-1185">Reference proteome</keyword>
<feature type="transmembrane region" description="Helical" evidence="12">
    <location>
        <begin position="318"/>
        <end position="336"/>
    </location>
</feature>
<evidence type="ECO:0000256" key="2">
    <source>
        <dbReference type="ARBA" id="ARBA00007367"/>
    </source>
</evidence>
<evidence type="ECO:0000256" key="10">
    <source>
        <dbReference type="ARBA" id="ARBA00023136"/>
    </source>
</evidence>
<dbReference type="InterPro" id="IPR006153">
    <property type="entry name" value="Cation/H_exchanger_TM"/>
</dbReference>
<dbReference type="AlphaFoldDB" id="A0A2N3IG28"/>
<feature type="transmembrane region" description="Helical" evidence="12">
    <location>
        <begin position="70"/>
        <end position="87"/>
    </location>
</feature>
<evidence type="ECO:0000256" key="7">
    <source>
        <dbReference type="ARBA" id="ARBA00022989"/>
    </source>
</evidence>
<feature type="transmembrane region" description="Helical" evidence="12">
    <location>
        <begin position="167"/>
        <end position="189"/>
    </location>
</feature>
<evidence type="ECO:0000313" key="14">
    <source>
        <dbReference type="EMBL" id="PKQ69279.1"/>
    </source>
</evidence>
<evidence type="ECO:0000256" key="8">
    <source>
        <dbReference type="ARBA" id="ARBA00023053"/>
    </source>
</evidence>
<evidence type="ECO:0000256" key="3">
    <source>
        <dbReference type="ARBA" id="ARBA00022448"/>
    </source>
</evidence>
<keyword evidence="9" id="KW-0406">Ion transport</keyword>
<keyword evidence="4" id="KW-0050">Antiport</keyword>
<evidence type="ECO:0000256" key="11">
    <source>
        <dbReference type="ARBA" id="ARBA00023201"/>
    </source>
</evidence>
<feature type="transmembrane region" description="Helical" evidence="12">
    <location>
        <begin position="384"/>
        <end position="407"/>
    </location>
</feature>
<keyword evidence="7 12" id="KW-1133">Transmembrane helix</keyword>
<comment type="caution">
    <text evidence="14">The sequence shown here is derived from an EMBL/GenBank/DDBJ whole genome shotgun (WGS) entry which is preliminary data.</text>
</comment>
<dbReference type="EMBL" id="NKXO01000020">
    <property type="protein sequence ID" value="PKQ69279.1"/>
    <property type="molecule type" value="Genomic_DNA"/>
</dbReference>
<dbReference type="GO" id="GO:0015385">
    <property type="term" value="F:sodium:proton antiporter activity"/>
    <property type="evidence" value="ECO:0007669"/>
    <property type="project" value="InterPro"/>
</dbReference>
<evidence type="ECO:0000256" key="6">
    <source>
        <dbReference type="ARBA" id="ARBA00022692"/>
    </source>
</evidence>
<feature type="transmembrane region" description="Helical" evidence="12">
    <location>
        <begin position="6"/>
        <end position="24"/>
    </location>
</feature>
<dbReference type="InterPro" id="IPR018422">
    <property type="entry name" value="Cation/H_exchanger_CPA1"/>
</dbReference>
<dbReference type="Pfam" id="PF00999">
    <property type="entry name" value="Na_H_Exchanger"/>
    <property type="match status" value="1"/>
</dbReference>
<comment type="similarity">
    <text evidence="2">Belongs to the monovalent cation:proton antiporter 1 (CPA1) transporter (TC 2.A.36) family.</text>
</comment>
<proteinExistence type="inferred from homology"/>
<dbReference type="GO" id="GO:0051453">
    <property type="term" value="P:regulation of intracellular pH"/>
    <property type="evidence" value="ECO:0007669"/>
    <property type="project" value="TreeGrafter"/>
</dbReference>